<dbReference type="AlphaFoldDB" id="A0A834XLN3"/>
<feature type="region of interest" description="Disordered" evidence="1">
    <location>
        <begin position="207"/>
        <end position="227"/>
    </location>
</feature>
<evidence type="ECO:0000313" key="3">
    <source>
        <dbReference type="Proteomes" id="UP000634136"/>
    </source>
</evidence>
<keyword evidence="3" id="KW-1185">Reference proteome</keyword>
<protein>
    <submittedName>
        <fullName evidence="2">Methyl-CpG-binding domain-containing protein 6-like</fullName>
    </submittedName>
</protein>
<name>A0A834XLN3_9FABA</name>
<dbReference type="Proteomes" id="UP000634136">
    <property type="component" value="Unassembled WGS sequence"/>
</dbReference>
<accession>A0A834XLN3</accession>
<dbReference type="EMBL" id="JAAIUW010000001">
    <property type="protein sequence ID" value="KAF7845488.1"/>
    <property type="molecule type" value="Genomic_DNA"/>
</dbReference>
<evidence type="ECO:0000256" key="1">
    <source>
        <dbReference type="SAM" id="MobiDB-lite"/>
    </source>
</evidence>
<comment type="caution">
    <text evidence="2">The sequence shown here is derived from an EMBL/GenBank/DDBJ whole genome shotgun (WGS) entry which is preliminary data.</text>
</comment>
<reference evidence="2" key="1">
    <citation type="submission" date="2020-09" db="EMBL/GenBank/DDBJ databases">
        <title>Genome-Enabled Discovery of Anthraquinone Biosynthesis in Senna tora.</title>
        <authorList>
            <person name="Kang S.-H."/>
            <person name="Pandey R.P."/>
            <person name="Lee C.-M."/>
            <person name="Sim J.-S."/>
            <person name="Jeong J.-T."/>
            <person name="Choi B.-S."/>
            <person name="Jung M."/>
            <person name="Ginzburg D."/>
            <person name="Zhao K."/>
            <person name="Won S.Y."/>
            <person name="Oh T.-J."/>
            <person name="Yu Y."/>
            <person name="Kim N.-H."/>
            <person name="Lee O.R."/>
            <person name="Lee T.-H."/>
            <person name="Bashyal P."/>
            <person name="Kim T.-S."/>
            <person name="Lee W.-H."/>
            <person name="Kawkins C."/>
            <person name="Kim C.-K."/>
            <person name="Kim J.S."/>
            <person name="Ahn B.O."/>
            <person name="Rhee S.Y."/>
            <person name="Sohng J.K."/>
        </authorList>
    </citation>
    <scope>NUCLEOTIDE SEQUENCE</scope>
    <source>
        <tissue evidence="2">Leaf</tissue>
    </source>
</reference>
<evidence type="ECO:0000313" key="2">
    <source>
        <dbReference type="EMBL" id="KAF7845488.1"/>
    </source>
</evidence>
<gene>
    <name evidence="2" type="ORF">G2W53_002393</name>
</gene>
<sequence length="340" mass="39462">MSNSLEKKMKLDYGSHALHNELSLILKGMVTESLSGMKPPKQNLEFPYNFQRERLMRGVANRRHKLGERKRGRPTTSIVVKEITIAFELPKHSIARVLDMDKHEEGDIIPAPKFSFKERLEGWRIECRQRVSNSNICDTFYRHIKSERCFRSILEVVKFLLYETYYYPKKPTTKPTVLADIHQDTNMMIADASAMVKGETIPTFVGNDKEEQEEMKNPNKGTQESTERVGDVQYNNDLHNIILQKGKTIRMMNTEEEKGSYDDANKKARREEVAADYEVDEVLAAEVLMNLKTPRMHKDVHKQQEMNSRVPESDDQIRISKLAYNFFYDLKNQLPLGGSK</sequence>
<proteinExistence type="predicted"/>
<organism evidence="2 3">
    <name type="scientific">Senna tora</name>
    <dbReference type="NCBI Taxonomy" id="362788"/>
    <lineage>
        <taxon>Eukaryota</taxon>
        <taxon>Viridiplantae</taxon>
        <taxon>Streptophyta</taxon>
        <taxon>Embryophyta</taxon>
        <taxon>Tracheophyta</taxon>
        <taxon>Spermatophyta</taxon>
        <taxon>Magnoliopsida</taxon>
        <taxon>eudicotyledons</taxon>
        <taxon>Gunneridae</taxon>
        <taxon>Pentapetalae</taxon>
        <taxon>rosids</taxon>
        <taxon>fabids</taxon>
        <taxon>Fabales</taxon>
        <taxon>Fabaceae</taxon>
        <taxon>Caesalpinioideae</taxon>
        <taxon>Cassia clade</taxon>
        <taxon>Senna</taxon>
    </lineage>
</organism>
<dbReference type="OrthoDB" id="1165276at2759"/>